<protein>
    <submittedName>
        <fullName evidence="4">Unannotated protein</fullName>
    </submittedName>
</protein>
<keyword evidence="1" id="KW-0560">Oxidoreductase</keyword>
<reference evidence="4" key="1">
    <citation type="submission" date="2020-05" db="EMBL/GenBank/DDBJ databases">
        <authorList>
            <person name="Chiriac C."/>
            <person name="Salcher M."/>
            <person name="Ghai R."/>
            <person name="Kavagutti S V."/>
        </authorList>
    </citation>
    <scope>NUCLEOTIDE SEQUENCE</scope>
</reference>
<dbReference type="InterPro" id="IPR011251">
    <property type="entry name" value="Luciferase-like_dom"/>
</dbReference>
<dbReference type="CDD" id="cd01097">
    <property type="entry name" value="Tetrahydromethanopterin_reductase"/>
    <property type="match status" value="1"/>
</dbReference>
<organism evidence="4">
    <name type="scientific">freshwater metagenome</name>
    <dbReference type="NCBI Taxonomy" id="449393"/>
    <lineage>
        <taxon>unclassified sequences</taxon>
        <taxon>metagenomes</taxon>
        <taxon>ecological metagenomes</taxon>
    </lineage>
</organism>
<dbReference type="Gene3D" id="3.20.20.30">
    <property type="entry name" value="Luciferase-like domain"/>
    <property type="match status" value="1"/>
</dbReference>
<gene>
    <name evidence="3" type="ORF">UFOPK2658_00280</name>
    <name evidence="4" type="ORF">UFOPK2880_00338</name>
    <name evidence="5" type="ORF">UFOPK3494_00421</name>
</gene>
<dbReference type="PANTHER" id="PTHR43244:SF1">
    <property type="entry name" value="5,10-METHYLENETETRAHYDROMETHANOPTERIN REDUCTASE"/>
    <property type="match status" value="1"/>
</dbReference>
<dbReference type="EMBL" id="CAFBMF010000016">
    <property type="protein sequence ID" value="CAB4891831.1"/>
    <property type="molecule type" value="Genomic_DNA"/>
</dbReference>
<dbReference type="EMBL" id="CAEZYH010000005">
    <property type="protein sequence ID" value="CAB4708996.1"/>
    <property type="molecule type" value="Genomic_DNA"/>
</dbReference>
<dbReference type="InterPro" id="IPR036661">
    <property type="entry name" value="Luciferase-like_sf"/>
</dbReference>
<dbReference type="Pfam" id="PF00296">
    <property type="entry name" value="Bac_luciferase"/>
    <property type="match status" value="1"/>
</dbReference>
<dbReference type="AlphaFoldDB" id="A0A6J6V1H6"/>
<dbReference type="InterPro" id="IPR022378">
    <property type="entry name" value="F420_OxRdatse_MSMEG2249_pred"/>
</dbReference>
<sequence>MSQTITQMNELGFYTLPGAPKSPRDLIHEVESAEELGIGACFISERFNIKEAVTLSGAVGAVSKTVGIATAATNHNTRHPLVTASYATTMHRLTEGRFCLGIGRGIGPLFAAYGMSKITTAQMEDFANVMKRLFKGEVIFGHDGPIGKYPILALDPTFDENIPLGITAFGQNTLELAGRAFDCVILHTFFSDETTQRCVKTVKDSAERAGRDPDKVRVWSCFATIGDHIPEDIRLKKTVGRLATYLQGYGDLMVTTNNWDPAVLQRFRDDEFIKTFRGALDGIATTEQLEHVATLLPSEWLESAASGSPAECVASIRHQFDLGCDGVIMHGASPDDLAPIVREYRATRPVGVFDHLVANPGG</sequence>
<proteinExistence type="predicted"/>
<dbReference type="SUPFAM" id="SSF51679">
    <property type="entry name" value="Bacterial luciferase-like"/>
    <property type="match status" value="1"/>
</dbReference>
<feature type="domain" description="Luciferase-like" evidence="2">
    <location>
        <begin position="19"/>
        <end position="324"/>
    </location>
</feature>
<dbReference type="InterPro" id="IPR050564">
    <property type="entry name" value="F420-G6PD/mer"/>
</dbReference>
<accession>A0A6J6V1H6</accession>
<evidence type="ECO:0000313" key="3">
    <source>
        <dbReference type="EMBL" id="CAB4708996.1"/>
    </source>
</evidence>
<evidence type="ECO:0000313" key="5">
    <source>
        <dbReference type="EMBL" id="CAB4891831.1"/>
    </source>
</evidence>
<evidence type="ECO:0000256" key="1">
    <source>
        <dbReference type="ARBA" id="ARBA00023002"/>
    </source>
</evidence>
<dbReference type="GO" id="GO:0016705">
    <property type="term" value="F:oxidoreductase activity, acting on paired donors, with incorporation or reduction of molecular oxygen"/>
    <property type="evidence" value="ECO:0007669"/>
    <property type="project" value="InterPro"/>
</dbReference>
<dbReference type="EMBL" id="CAEZZP010000012">
    <property type="protein sequence ID" value="CAB4764377.1"/>
    <property type="molecule type" value="Genomic_DNA"/>
</dbReference>
<evidence type="ECO:0000313" key="4">
    <source>
        <dbReference type="EMBL" id="CAB4764377.1"/>
    </source>
</evidence>
<dbReference type="PANTHER" id="PTHR43244">
    <property type="match status" value="1"/>
</dbReference>
<dbReference type="NCBIfam" id="TIGR03857">
    <property type="entry name" value="F420_MSMEG_2249"/>
    <property type="match status" value="1"/>
</dbReference>
<evidence type="ECO:0000259" key="2">
    <source>
        <dbReference type="Pfam" id="PF00296"/>
    </source>
</evidence>
<name>A0A6J6V1H6_9ZZZZ</name>